<protein>
    <recommendedName>
        <fullName evidence="4 14">Undecaprenyl-diphosphatase</fullName>
        <ecNumber evidence="3 14">3.6.1.27</ecNumber>
    </recommendedName>
    <alternativeName>
        <fullName evidence="12 14">Bacitracin resistance protein</fullName>
    </alternativeName>
    <alternativeName>
        <fullName evidence="11 14">Undecaprenyl pyrophosphate phosphatase</fullName>
    </alternativeName>
</protein>
<feature type="transmembrane region" description="Helical" evidence="14">
    <location>
        <begin position="85"/>
        <end position="104"/>
    </location>
</feature>
<keyword evidence="9 14" id="KW-0472">Membrane</keyword>
<feature type="transmembrane region" description="Helical" evidence="14">
    <location>
        <begin position="182"/>
        <end position="199"/>
    </location>
</feature>
<evidence type="ECO:0000256" key="7">
    <source>
        <dbReference type="ARBA" id="ARBA00022801"/>
    </source>
</evidence>
<dbReference type="PANTHER" id="PTHR30622:SF2">
    <property type="entry name" value="UNDECAPRENYL-DIPHOSPHATASE"/>
    <property type="match status" value="1"/>
</dbReference>
<comment type="catalytic activity">
    <reaction evidence="13 14">
        <text>di-trans,octa-cis-undecaprenyl diphosphate + H2O = di-trans,octa-cis-undecaprenyl phosphate + phosphate + H(+)</text>
        <dbReference type="Rhea" id="RHEA:28094"/>
        <dbReference type="ChEBI" id="CHEBI:15377"/>
        <dbReference type="ChEBI" id="CHEBI:15378"/>
        <dbReference type="ChEBI" id="CHEBI:43474"/>
        <dbReference type="ChEBI" id="CHEBI:58405"/>
        <dbReference type="ChEBI" id="CHEBI:60392"/>
        <dbReference type="EC" id="3.6.1.27"/>
    </reaction>
</comment>
<evidence type="ECO:0000256" key="14">
    <source>
        <dbReference type="HAMAP-Rule" id="MF_01006"/>
    </source>
</evidence>
<keyword evidence="5 14" id="KW-1003">Cell membrane</keyword>
<dbReference type="HAMAP" id="MF_01006">
    <property type="entry name" value="Undec_diphosphatase"/>
    <property type="match status" value="1"/>
</dbReference>
<evidence type="ECO:0000256" key="9">
    <source>
        <dbReference type="ARBA" id="ARBA00023136"/>
    </source>
</evidence>
<proteinExistence type="inferred from homology"/>
<evidence type="ECO:0000256" key="2">
    <source>
        <dbReference type="ARBA" id="ARBA00010621"/>
    </source>
</evidence>
<dbReference type="GO" id="GO:0009252">
    <property type="term" value="P:peptidoglycan biosynthetic process"/>
    <property type="evidence" value="ECO:0007669"/>
    <property type="project" value="UniProtKB-KW"/>
</dbReference>
<evidence type="ECO:0000256" key="4">
    <source>
        <dbReference type="ARBA" id="ARBA00021581"/>
    </source>
</evidence>
<comment type="subcellular location">
    <subcellularLocation>
        <location evidence="1 14">Cell membrane</location>
        <topology evidence="1 14">Multi-pass membrane protein</topology>
    </subcellularLocation>
</comment>
<name>A0AAX1N5D1_9BACT</name>
<evidence type="ECO:0000256" key="11">
    <source>
        <dbReference type="ARBA" id="ARBA00032707"/>
    </source>
</evidence>
<dbReference type="KEGG" id="fya:KMW28_16540"/>
<keyword evidence="14" id="KW-0133">Cell shape</keyword>
<dbReference type="EC" id="3.6.1.27" evidence="3 14"/>
<dbReference type="GO" id="GO:0046677">
    <property type="term" value="P:response to antibiotic"/>
    <property type="evidence" value="ECO:0007669"/>
    <property type="project" value="UniProtKB-UniRule"/>
</dbReference>
<comment type="miscellaneous">
    <text evidence="14">Bacitracin is thought to be involved in the inhibition of peptidoglycan synthesis by sequestering undecaprenyl diphosphate, thereby reducing the pool of lipid carrier available.</text>
</comment>
<evidence type="ECO:0000256" key="10">
    <source>
        <dbReference type="ARBA" id="ARBA00023251"/>
    </source>
</evidence>
<dbReference type="AlphaFoldDB" id="A0AAX1N5D1"/>
<evidence type="ECO:0000256" key="6">
    <source>
        <dbReference type="ARBA" id="ARBA00022692"/>
    </source>
</evidence>
<accession>A0AAX1N5D1</accession>
<evidence type="ECO:0000313" key="15">
    <source>
        <dbReference type="EMBL" id="QWG01252.1"/>
    </source>
</evidence>
<keyword evidence="14" id="KW-0573">Peptidoglycan synthesis</keyword>
<dbReference type="GO" id="GO:0050380">
    <property type="term" value="F:undecaprenyl-diphosphatase activity"/>
    <property type="evidence" value="ECO:0007669"/>
    <property type="project" value="UniProtKB-UniRule"/>
</dbReference>
<evidence type="ECO:0000256" key="12">
    <source>
        <dbReference type="ARBA" id="ARBA00032932"/>
    </source>
</evidence>
<dbReference type="GO" id="GO:0005886">
    <property type="term" value="C:plasma membrane"/>
    <property type="evidence" value="ECO:0007669"/>
    <property type="project" value="UniProtKB-SubCell"/>
</dbReference>
<keyword evidence="7 14" id="KW-0378">Hydrolase</keyword>
<feature type="transmembrane region" description="Helical" evidence="14">
    <location>
        <begin position="250"/>
        <end position="270"/>
    </location>
</feature>
<comment type="similarity">
    <text evidence="2 14">Belongs to the UppP family.</text>
</comment>
<evidence type="ECO:0000256" key="13">
    <source>
        <dbReference type="ARBA" id="ARBA00047594"/>
    </source>
</evidence>
<evidence type="ECO:0000256" key="3">
    <source>
        <dbReference type="ARBA" id="ARBA00012374"/>
    </source>
</evidence>
<evidence type="ECO:0000256" key="8">
    <source>
        <dbReference type="ARBA" id="ARBA00022989"/>
    </source>
</evidence>
<keyword evidence="14" id="KW-0961">Cell wall biogenesis/degradation</keyword>
<dbReference type="RefSeq" id="WP_066212741.1">
    <property type="nucleotide sequence ID" value="NZ_CP076132.1"/>
</dbReference>
<dbReference type="Pfam" id="PF02673">
    <property type="entry name" value="BacA"/>
    <property type="match status" value="1"/>
</dbReference>
<dbReference type="EMBL" id="CP076132">
    <property type="protein sequence ID" value="QWG01252.1"/>
    <property type="molecule type" value="Genomic_DNA"/>
</dbReference>
<feature type="transmembrane region" description="Helical" evidence="14">
    <location>
        <begin position="144"/>
        <end position="162"/>
    </location>
</feature>
<evidence type="ECO:0000256" key="5">
    <source>
        <dbReference type="ARBA" id="ARBA00022475"/>
    </source>
</evidence>
<organism evidence="15 16">
    <name type="scientific">Flammeovirga yaeyamensis</name>
    <dbReference type="NCBI Taxonomy" id="367791"/>
    <lineage>
        <taxon>Bacteria</taxon>
        <taxon>Pseudomonadati</taxon>
        <taxon>Bacteroidota</taxon>
        <taxon>Cytophagia</taxon>
        <taxon>Cytophagales</taxon>
        <taxon>Flammeovirgaceae</taxon>
        <taxon>Flammeovirga</taxon>
    </lineage>
</organism>
<keyword evidence="10 14" id="KW-0046">Antibiotic resistance</keyword>
<keyword evidence="8 14" id="KW-1133">Transmembrane helix</keyword>
<dbReference type="Proteomes" id="UP000678679">
    <property type="component" value="Chromosome 1"/>
</dbReference>
<dbReference type="GO" id="GO:0071555">
    <property type="term" value="P:cell wall organization"/>
    <property type="evidence" value="ECO:0007669"/>
    <property type="project" value="UniProtKB-KW"/>
</dbReference>
<comment type="function">
    <text evidence="14">Catalyzes the dephosphorylation of undecaprenyl diphosphate (UPP). Confers resistance to bacitracin.</text>
</comment>
<feature type="transmembrane region" description="Helical" evidence="14">
    <location>
        <begin position="110"/>
        <end position="132"/>
    </location>
</feature>
<sequence>MSIFEAIVLGIIQGLTEFLPVSSSGHLELAKAIFNNQDLDPEGSMMMTVMLHFATALSTVVIFRKDILEILKGLFQFKWNEETQFSLKIIISMVPAALVGVLLNKQIEQFFGGAVLLVGCMLLVTAVLLLLADKAKNTTKPVGYMEAVIIGVAQAIAILPGISRSGATISTSVLLGIDRAKSARFSFLMVVPLIFGKIAKDMLDSKEAIMDGTFADGIGALPLTLGFIAAFVTGMLACQWMIALVKKAKLQWFSIWCASVGTIAIVYSLFFSN</sequence>
<keyword evidence="6 14" id="KW-0812">Transmembrane</keyword>
<dbReference type="InterPro" id="IPR003824">
    <property type="entry name" value="UppP"/>
</dbReference>
<evidence type="ECO:0000256" key="1">
    <source>
        <dbReference type="ARBA" id="ARBA00004651"/>
    </source>
</evidence>
<feature type="transmembrane region" description="Helical" evidence="14">
    <location>
        <begin position="220"/>
        <end position="244"/>
    </location>
</feature>
<dbReference type="GO" id="GO:0008360">
    <property type="term" value="P:regulation of cell shape"/>
    <property type="evidence" value="ECO:0007669"/>
    <property type="project" value="UniProtKB-KW"/>
</dbReference>
<keyword evidence="16" id="KW-1185">Reference proteome</keyword>
<reference evidence="15 16" key="1">
    <citation type="submission" date="2021-05" db="EMBL/GenBank/DDBJ databases">
        <title>Comparative genomic studies on the polysaccharide-degrading batcterial strains of the Flammeovirga genus.</title>
        <authorList>
            <person name="Zewei F."/>
            <person name="Zheng Z."/>
            <person name="Yu L."/>
            <person name="Ruyue G."/>
            <person name="Yanhong M."/>
            <person name="Yuanyuan C."/>
            <person name="Jingyan G."/>
            <person name="Wenjun H."/>
        </authorList>
    </citation>
    <scope>NUCLEOTIDE SEQUENCE [LARGE SCALE GENOMIC DNA]</scope>
    <source>
        <strain evidence="15 16">NBRC:100898</strain>
    </source>
</reference>
<dbReference type="PANTHER" id="PTHR30622">
    <property type="entry name" value="UNDECAPRENYL-DIPHOSPHATASE"/>
    <property type="match status" value="1"/>
</dbReference>
<gene>
    <name evidence="14" type="primary">uppP</name>
    <name evidence="15" type="ORF">KMW28_16540</name>
</gene>
<evidence type="ECO:0000313" key="16">
    <source>
        <dbReference type="Proteomes" id="UP000678679"/>
    </source>
</evidence>